<evidence type="ECO:0000313" key="3">
    <source>
        <dbReference type="Proteomes" id="UP000287651"/>
    </source>
</evidence>
<accession>A0A426XHS2</accession>
<organism evidence="2 3">
    <name type="scientific">Ensete ventricosum</name>
    <name type="common">Abyssinian banana</name>
    <name type="synonym">Musa ensete</name>
    <dbReference type="NCBI Taxonomy" id="4639"/>
    <lineage>
        <taxon>Eukaryota</taxon>
        <taxon>Viridiplantae</taxon>
        <taxon>Streptophyta</taxon>
        <taxon>Embryophyta</taxon>
        <taxon>Tracheophyta</taxon>
        <taxon>Spermatophyta</taxon>
        <taxon>Magnoliopsida</taxon>
        <taxon>Liliopsida</taxon>
        <taxon>Zingiberales</taxon>
        <taxon>Musaceae</taxon>
        <taxon>Ensete</taxon>
    </lineage>
</organism>
<feature type="compositionally biased region" description="Basic and acidic residues" evidence="1">
    <location>
        <begin position="73"/>
        <end position="95"/>
    </location>
</feature>
<dbReference type="AlphaFoldDB" id="A0A426XHS2"/>
<evidence type="ECO:0000256" key="1">
    <source>
        <dbReference type="SAM" id="MobiDB-lite"/>
    </source>
</evidence>
<sequence length="151" mass="17187">MPWKPLNTKGHLLHPKETPSCSSLLWDGKSKLQYCVYVHEPQPSIRVQRQGRKKGQRSGNRLKEATATAGGRCQDEKEQLVRDQIRSRSSREVGHADGSGAVKDRGLGSCCERNEQHRGKKKQRRPMLLLQYLSLKQEVAARDDDTAVKQW</sequence>
<gene>
    <name evidence="2" type="ORF">B296_00046190</name>
</gene>
<protein>
    <submittedName>
        <fullName evidence="2">Uncharacterized protein</fullName>
    </submittedName>
</protein>
<comment type="caution">
    <text evidence="2">The sequence shown here is derived from an EMBL/GenBank/DDBJ whole genome shotgun (WGS) entry which is preliminary data.</text>
</comment>
<feature type="region of interest" description="Disordered" evidence="1">
    <location>
        <begin position="45"/>
        <end position="126"/>
    </location>
</feature>
<proteinExistence type="predicted"/>
<name>A0A426XHS2_ENSVE</name>
<reference evidence="2 3" key="1">
    <citation type="journal article" date="2014" name="Agronomy (Basel)">
        <title>A Draft Genome Sequence for Ensete ventricosum, the Drought-Tolerant Tree Against Hunger.</title>
        <authorList>
            <person name="Harrison J."/>
            <person name="Moore K.A."/>
            <person name="Paszkiewicz K."/>
            <person name="Jones T."/>
            <person name="Grant M."/>
            <person name="Ambacheew D."/>
            <person name="Muzemil S."/>
            <person name="Studholme D.J."/>
        </authorList>
    </citation>
    <scope>NUCLEOTIDE SEQUENCE [LARGE SCALE GENOMIC DNA]</scope>
</reference>
<evidence type="ECO:0000313" key="2">
    <source>
        <dbReference type="EMBL" id="RRT39026.1"/>
    </source>
</evidence>
<dbReference type="EMBL" id="AMZH03020591">
    <property type="protein sequence ID" value="RRT39026.1"/>
    <property type="molecule type" value="Genomic_DNA"/>
</dbReference>
<dbReference type="Proteomes" id="UP000287651">
    <property type="component" value="Unassembled WGS sequence"/>
</dbReference>
<feature type="compositionally biased region" description="Basic and acidic residues" evidence="1">
    <location>
        <begin position="102"/>
        <end position="117"/>
    </location>
</feature>